<comment type="caution">
    <text evidence="2">The sequence shown here is derived from an EMBL/GenBank/DDBJ whole genome shotgun (WGS) entry which is preliminary data.</text>
</comment>
<dbReference type="EMBL" id="JBEPEK010001057">
    <property type="protein sequence ID" value="MER7188130.1"/>
    <property type="molecule type" value="Genomic_DNA"/>
</dbReference>
<keyword evidence="1" id="KW-0472">Membrane</keyword>
<sequence length="73" mass="7425">ELSRPVRAAVVAAVVGIFVAADPADPFTGLAAGATAVTVVFVLLGWALDAQGFAPALRSVATVTRRLAHAVFH</sequence>
<protein>
    <submittedName>
        <fullName evidence="2">Murein biosynthesis protein MurJ</fullName>
    </submittedName>
</protein>
<gene>
    <name evidence="2" type="ORF">ABT404_53235</name>
</gene>
<keyword evidence="1" id="KW-0812">Transmembrane</keyword>
<organism evidence="2 3">
    <name type="scientific">Streptomyces hyaluromycini</name>
    <dbReference type="NCBI Taxonomy" id="1377993"/>
    <lineage>
        <taxon>Bacteria</taxon>
        <taxon>Bacillati</taxon>
        <taxon>Actinomycetota</taxon>
        <taxon>Actinomycetes</taxon>
        <taxon>Kitasatosporales</taxon>
        <taxon>Streptomycetaceae</taxon>
        <taxon>Streptomyces</taxon>
    </lineage>
</organism>
<dbReference type="Proteomes" id="UP001474181">
    <property type="component" value="Unassembled WGS sequence"/>
</dbReference>
<accession>A0ABV1XGT4</accession>
<keyword evidence="1" id="KW-1133">Transmembrane helix</keyword>
<feature type="transmembrane region" description="Helical" evidence="1">
    <location>
        <begin position="30"/>
        <end position="48"/>
    </location>
</feature>
<evidence type="ECO:0000313" key="2">
    <source>
        <dbReference type="EMBL" id="MER7188130.1"/>
    </source>
</evidence>
<evidence type="ECO:0000313" key="3">
    <source>
        <dbReference type="Proteomes" id="UP001474181"/>
    </source>
</evidence>
<proteinExistence type="predicted"/>
<reference evidence="2 3" key="1">
    <citation type="submission" date="2024-06" db="EMBL/GenBank/DDBJ databases">
        <title>The Natural Products Discovery Center: Release of the First 8490 Sequenced Strains for Exploring Actinobacteria Biosynthetic Diversity.</title>
        <authorList>
            <person name="Kalkreuter E."/>
            <person name="Kautsar S.A."/>
            <person name="Yang D."/>
            <person name="Bader C.D."/>
            <person name="Teijaro C.N."/>
            <person name="Fluegel L."/>
            <person name="Davis C.M."/>
            <person name="Simpson J.R."/>
            <person name="Lauterbach L."/>
            <person name="Steele A.D."/>
            <person name="Gui C."/>
            <person name="Meng S."/>
            <person name="Li G."/>
            <person name="Viehrig K."/>
            <person name="Ye F."/>
            <person name="Su P."/>
            <person name="Kiefer A.F."/>
            <person name="Nichols A."/>
            <person name="Cepeda A.J."/>
            <person name="Yan W."/>
            <person name="Fan B."/>
            <person name="Jiang Y."/>
            <person name="Adhikari A."/>
            <person name="Zheng C.-J."/>
            <person name="Schuster L."/>
            <person name="Cowan T.M."/>
            <person name="Smanski M.J."/>
            <person name="Chevrette M.G."/>
            <person name="De Carvalho L.P.S."/>
            <person name="Shen B."/>
        </authorList>
    </citation>
    <scope>NUCLEOTIDE SEQUENCE [LARGE SCALE GENOMIC DNA]</scope>
    <source>
        <strain evidence="2 3">NPDC000234</strain>
    </source>
</reference>
<keyword evidence="3" id="KW-1185">Reference proteome</keyword>
<feature type="non-terminal residue" evidence="2">
    <location>
        <position position="1"/>
    </location>
</feature>
<evidence type="ECO:0000256" key="1">
    <source>
        <dbReference type="SAM" id="Phobius"/>
    </source>
</evidence>
<name>A0ABV1XGT4_9ACTN</name>